<dbReference type="PROSITE" id="PS50090">
    <property type="entry name" value="MYB_LIKE"/>
    <property type="match status" value="2"/>
</dbReference>
<dbReference type="GO" id="GO:0005634">
    <property type="term" value="C:nucleus"/>
    <property type="evidence" value="ECO:0007669"/>
    <property type="project" value="UniProtKB-SubCell"/>
</dbReference>
<feature type="region of interest" description="Disordered" evidence="7">
    <location>
        <begin position="1"/>
        <end position="85"/>
    </location>
</feature>
<dbReference type="PANTHER" id="PTHR21654">
    <property type="entry name" value="FI21293P1"/>
    <property type="match status" value="1"/>
</dbReference>
<dbReference type="SMART" id="SM00717">
    <property type="entry name" value="SANT"/>
    <property type="match status" value="2"/>
</dbReference>
<feature type="non-terminal residue" evidence="9">
    <location>
        <position position="1"/>
    </location>
</feature>
<dbReference type="FunFam" id="1.10.10.60:FF:000061">
    <property type="entry name" value="Trihelix transcription factor GT-2"/>
    <property type="match status" value="1"/>
</dbReference>
<dbReference type="InterPro" id="IPR044822">
    <property type="entry name" value="Myb_DNA-bind_4"/>
</dbReference>
<feature type="region of interest" description="Disordered" evidence="7">
    <location>
        <begin position="660"/>
        <end position="686"/>
    </location>
</feature>
<comment type="caution">
    <text evidence="9">The sequence shown here is derived from an EMBL/GenBank/DDBJ whole genome shotgun (WGS) entry which is preliminary data.</text>
</comment>
<evidence type="ECO:0000256" key="6">
    <source>
        <dbReference type="ARBA" id="ARBA00023242"/>
    </source>
</evidence>
<feature type="compositionally biased region" description="Basic and acidic residues" evidence="7">
    <location>
        <begin position="1"/>
        <end position="12"/>
    </location>
</feature>
<dbReference type="EMBL" id="AMZH03017180">
    <property type="protein sequence ID" value="RRT43401.1"/>
    <property type="molecule type" value="Genomic_DNA"/>
</dbReference>
<comment type="subcellular location">
    <subcellularLocation>
        <location evidence="1">Nucleus</location>
    </subcellularLocation>
</comment>
<dbReference type="Proteomes" id="UP000287651">
    <property type="component" value="Unassembled WGS sequence"/>
</dbReference>
<keyword evidence="4" id="KW-0238">DNA-binding</keyword>
<dbReference type="CDD" id="cd12203">
    <property type="entry name" value="GT1"/>
    <property type="match status" value="2"/>
</dbReference>
<dbReference type="FunFam" id="1.10.10.60:FF:000092">
    <property type="entry name" value="Trihelix transcription factor GT-2"/>
    <property type="match status" value="1"/>
</dbReference>
<gene>
    <name evidence="9" type="ORF">B296_00056445</name>
</gene>
<keyword evidence="5" id="KW-0804">Transcription</keyword>
<feature type="compositionally biased region" description="Pro residues" evidence="7">
    <location>
        <begin position="398"/>
        <end position="421"/>
    </location>
</feature>
<feature type="region of interest" description="Disordered" evidence="7">
    <location>
        <begin position="390"/>
        <end position="444"/>
    </location>
</feature>
<evidence type="ECO:0000256" key="4">
    <source>
        <dbReference type="ARBA" id="ARBA00023125"/>
    </source>
</evidence>
<feature type="compositionally biased region" description="Pro residues" evidence="7">
    <location>
        <begin position="581"/>
        <end position="590"/>
    </location>
</feature>
<evidence type="ECO:0000256" key="1">
    <source>
        <dbReference type="ARBA" id="ARBA00004123"/>
    </source>
</evidence>
<feature type="domain" description="Myb-like" evidence="8">
    <location>
        <begin position="455"/>
        <end position="519"/>
    </location>
</feature>
<dbReference type="AlphaFoldDB" id="A0A426XVS4"/>
<evidence type="ECO:0000313" key="9">
    <source>
        <dbReference type="EMBL" id="RRT43401.1"/>
    </source>
</evidence>
<keyword evidence="2" id="KW-0677">Repeat</keyword>
<evidence type="ECO:0000313" key="10">
    <source>
        <dbReference type="Proteomes" id="UP000287651"/>
    </source>
</evidence>
<organism evidence="9 10">
    <name type="scientific">Ensete ventricosum</name>
    <name type="common">Abyssinian banana</name>
    <name type="synonym">Musa ensete</name>
    <dbReference type="NCBI Taxonomy" id="4639"/>
    <lineage>
        <taxon>Eukaryota</taxon>
        <taxon>Viridiplantae</taxon>
        <taxon>Streptophyta</taxon>
        <taxon>Embryophyta</taxon>
        <taxon>Tracheophyta</taxon>
        <taxon>Spermatophyta</taxon>
        <taxon>Magnoliopsida</taxon>
        <taxon>Liliopsida</taxon>
        <taxon>Zingiberales</taxon>
        <taxon>Musaceae</taxon>
        <taxon>Ensete</taxon>
    </lineage>
</organism>
<evidence type="ECO:0000256" key="7">
    <source>
        <dbReference type="SAM" id="MobiDB-lite"/>
    </source>
</evidence>
<name>A0A426XVS4_ENSVE</name>
<feature type="compositionally biased region" description="Low complexity" evidence="7">
    <location>
        <begin position="255"/>
        <end position="264"/>
    </location>
</feature>
<feature type="region of interest" description="Disordered" evidence="7">
    <location>
        <begin position="255"/>
        <end position="294"/>
    </location>
</feature>
<feature type="compositionally biased region" description="Polar residues" evidence="7">
    <location>
        <begin position="556"/>
        <end position="579"/>
    </location>
</feature>
<dbReference type="InterPro" id="IPR001005">
    <property type="entry name" value="SANT/Myb"/>
</dbReference>
<evidence type="ECO:0000256" key="2">
    <source>
        <dbReference type="ARBA" id="ARBA00022737"/>
    </source>
</evidence>
<dbReference type="PANTHER" id="PTHR21654:SF84">
    <property type="entry name" value="SI:DKEY-66I24.7"/>
    <property type="match status" value="1"/>
</dbReference>
<feature type="region of interest" description="Disordered" evidence="7">
    <location>
        <begin position="554"/>
        <end position="606"/>
    </location>
</feature>
<dbReference type="GO" id="GO:0003677">
    <property type="term" value="F:DNA binding"/>
    <property type="evidence" value="ECO:0007669"/>
    <property type="project" value="UniProtKB-KW"/>
</dbReference>
<proteinExistence type="predicted"/>
<evidence type="ECO:0000256" key="3">
    <source>
        <dbReference type="ARBA" id="ARBA00023015"/>
    </source>
</evidence>
<reference evidence="9 10" key="1">
    <citation type="journal article" date="2014" name="Agronomy (Basel)">
        <title>A Draft Genome Sequence for Ensete ventricosum, the Drought-Tolerant Tree Against Hunger.</title>
        <authorList>
            <person name="Harrison J."/>
            <person name="Moore K.A."/>
            <person name="Paszkiewicz K."/>
            <person name="Jones T."/>
            <person name="Grant M."/>
            <person name="Ambacheew D."/>
            <person name="Muzemil S."/>
            <person name="Studholme D.J."/>
        </authorList>
    </citation>
    <scope>NUCLEOTIDE SEQUENCE [LARGE SCALE GENOMIC DNA]</scope>
</reference>
<evidence type="ECO:0000256" key="5">
    <source>
        <dbReference type="ARBA" id="ARBA00023163"/>
    </source>
</evidence>
<dbReference type="Gene3D" id="1.10.10.60">
    <property type="entry name" value="Homeodomain-like"/>
    <property type="match status" value="2"/>
</dbReference>
<dbReference type="Pfam" id="PF13837">
    <property type="entry name" value="Myb_DNA-bind_4"/>
    <property type="match status" value="2"/>
</dbReference>
<sequence>EGGEERTKKDMQLQRGGAQYGVPLPGIPGPEAEAASPISSRPPAGAPRANFEELGPALAGNSPDDEVLATGEEAERGGGGVTGNRWPLQETLALLKIRSEMDAAFRDATLKAPLWEEVSRKLAELGYKRTAKKCKEKFENVHKYYKRTKEGRAGRQDGKGYRFFSQLEALHSGSSAAVTPAASVPSTLVATSSAFSAGLVGPPPSRAQPLSALAPPTLAMPTRVVVPELTPPGGAQGISSSGAVADSAAAAGISFSSNSSSSEWSESDDEETAGESQEGRKRKSNGGDSGPSRKMKAFFHRLMKQVMQRQEAMQQRLLDAMEKREQDRMIRDEDWRRQEMTRLNHDQELLAQERAMASSRDTAIISYLQKITGRTIPMPAMSAIPLSISPFPLQQSHTPPPQPAAPQLPPPQQQQRPPSPVQSPSQQHVVQHHHHRTEMARYQPSSAMDLVPSSVPMSSSSRWPKAEVHALIKLRSELESKYQGTGPKGPLWEEISAGMQRLGYKRSAKRCKEKWENINKYFKKVKESNKKRPEDSKTCPYFHQLDALYRSKLLGTGSTMGSPASDQRKSNTPRNMSQKQAPPPPPPPLQPAAEPETKNATRTQTTNGSLHLSFSEQGLENVSTVINDYDKLDQADSDYMNQEDDDDDGKLHYKIQFQRQSMSAGGGGNPSTAASATASSFFAISR</sequence>
<evidence type="ECO:0000259" key="8">
    <source>
        <dbReference type="PROSITE" id="PS50090"/>
    </source>
</evidence>
<feature type="domain" description="Myb-like" evidence="8">
    <location>
        <begin position="84"/>
        <end position="142"/>
    </location>
</feature>
<accession>A0A426XVS4</accession>
<feature type="compositionally biased region" description="Low complexity" evidence="7">
    <location>
        <begin position="670"/>
        <end position="686"/>
    </location>
</feature>
<protein>
    <recommendedName>
        <fullName evidence="8">Myb-like domain-containing protein</fullName>
    </recommendedName>
</protein>
<dbReference type="GO" id="GO:0006355">
    <property type="term" value="P:regulation of DNA-templated transcription"/>
    <property type="evidence" value="ECO:0007669"/>
    <property type="project" value="UniProtKB-ARBA"/>
</dbReference>
<keyword evidence="6" id="KW-0539">Nucleus</keyword>
<keyword evidence="3" id="KW-0805">Transcription regulation</keyword>